<evidence type="ECO:0000256" key="1">
    <source>
        <dbReference type="SAM" id="MobiDB-lite"/>
    </source>
</evidence>
<feature type="compositionally biased region" description="Basic and acidic residues" evidence="1">
    <location>
        <begin position="26"/>
        <end position="39"/>
    </location>
</feature>
<feature type="region of interest" description="Disordered" evidence="1">
    <location>
        <begin position="16"/>
        <end position="39"/>
    </location>
</feature>
<accession>C3ZMD2</accession>
<dbReference type="AlphaFoldDB" id="C3ZMD2"/>
<dbReference type="EMBL" id="GG666644">
    <property type="protein sequence ID" value="EEN46388.1"/>
    <property type="molecule type" value="Genomic_DNA"/>
</dbReference>
<organism>
    <name type="scientific">Branchiostoma floridae</name>
    <name type="common">Florida lancelet</name>
    <name type="synonym">Amphioxus</name>
    <dbReference type="NCBI Taxonomy" id="7739"/>
    <lineage>
        <taxon>Eukaryota</taxon>
        <taxon>Metazoa</taxon>
        <taxon>Chordata</taxon>
        <taxon>Cephalochordata</taxon>
        <taxon>Leptocardii</taxon>
        <taxon>Amphioxiformes</taxon>
        <taxon>Branchiostomatidae</taxon>
        <taxon>Branchiostoma</taxon>
    </lineage>
</organism>
<protein>
    <submittedName>
        <fullName evidence="3">Uncharacterized protein</fullName>
    </submittedName>
</protein>
<reference evidence="3" key="1">
    <citation type="journal article" date="2008" name="Nature">
        <title>The amphioxus genome and the evolution of the chordate karyotype.</title>
        <authorList>
            <consortium name="US DOE Joint Genome Institute (JGI-PGF)"/>
            <person name="Putnam N.H."/>
            <person name="Butts T."/>
            <person name="Ferrier D.E.K."/>
            <person name="Furlong R.F."/>
            <person name="Hellsten U."/>
            <person name="Kawashima T."/>
            <person name="Robinson-Rechavi M."/>
            <person name="Shoguchi E."/>
            <person name="Terry A."/>
            <person name="Yu J.-K."/>
            <person name="Benito-Gutierrez E.L."/>
            <person name="Dubchak I."/>
            <person name="Garcia-Fernandez J."/>
            <person name="Gibson-Brown J.J."/>
            <person name="Grigoriev I.V."/>
            <person name="Horton A.C."/>
            <person name="de Jong P.J."/>
            <person name="Jurka J."/>
            <person name="Kapitonov V.V."/>
            <person name="Kohara Y."/>
            <person name="Kuroki Y."/>
            <person name="Lindquist E."/>
            <person name="Lucas S."/>
            <person name="Osoegawa K."/>
            <person name="Pennacchio L.A."/>
            <person name="Salamov A.A."/>
            <person name="Satou Y."/>
            <person name="Sauka-Spengler T."/>
            <person name="Schmutz J."/>
            <person name="Shin-I T."/>
            <person name="Toyoda A."/>
            <person name="Bronner-Fraser M."/>
            <person name="Fujiyama A."/>
            <person name="Holland L.Z."/>
            <person name="Holland P.W.H."/>
            <person name="Satoh N."/>
            <person name="Rokhsar D.S."/>
        </authorList>
    </citation>
    <scope>NUCLEOTIDE SEQUENCE [LARGE SCALE GENOMIC DNA]</scope>
    <source>
        <strain evidence="3">S238N-H82</strain>
        <tissue evidence="3">Testes</tissue>
    </source>
</reference>
<evidence type="ECO:0000256" key="2">
    <source>
        <dbReference type="SAM" id="SignalP"/>
    </source>
</evidence>
<sequence length="110" mass="12444">MVVIFFIILVAPSLGRADDVSNSNKDNQHDHNDRKEQASDARIDVLLSILENVSAFYEKTPKPDFPEDGDPLGAYDPMRASAEIGEDKDEKVAKPDTKIETVVRQRRRLY</sequence>
<name>C3ZMD2_BRAFL</name>
<dbReference type="InParanoid" id="C3ZMD2"/>
<evidence type="ECO:0000313" key="3">
    <source>
        <dbReference type="EMBL" id="EEN46388.1"/>
    </source>
</evidence>
<proteinExistence type="predicted"/>
<keyword evidence="2" id="KW-0732">Signal</keyword>
<gene>
    <name evidence="3" type="ORF">BRAFLDRAFT_76650</name>
</gene>
<feature type="chain" id="PRO_5002936993" evidence="2">
    <location>
        <begin position="18"/>
        <end position="110"/>
    </location>
</feature>
<feature type="signal peptide" evidence="2">
    <location>
        <begin position="1"/>
        <end position="17"/>
    </location>
</feature>